<evidence type="ECO:0000313" key="4">
    <source>
        <dbReference type="Proteomes" id="UP000274131"/>
    </source>
</evidence>
<dbReference type="AlphaFoldDB" id="A0A158QAV3"/>
<sequence length="525" mass="60504">MYLEPLGPTFLPEFIYLPGYHLPSGERIVPNVLNKELCSRICYFDSLCVAFQYISAVCTTYRSISEGPTSVYLYLFRKRVLPEKEEELPIRQQIRGFVYVPGSHLPIILQSIPYLVNAESCARVCYFNHLCVGFQYGRGICVLYRSISSGENPNYIYLWLKKPAKKRSDAPKYLKKFMYVPGYHETSGGETVPNILNVELCSKTCYFNPSCVAFHYVNRNCVTYSSTQGGPRLFLYLWLKAKRQMEVEPSDGRHYLIHFVYAPGYYMPSEPKFVPNMINKERCAKTCYSNPLCTGFHYGLRVCVTYRSVSTGPTRIYVYLWLKKARPGRNRTTHGQHYLKKFLYLPGYYTPQGKQLIPNILNGELCSRLCYFNPTCVGFQYDDEECIIYRTVTQGPTRSYIYLWMRKGLSGGYISPETVEYIGKFTYVPGYFKPSGRTTVSNILNSELCAEICYTDSSCAGFQYADGVCITYRSFLQGPSLEYVYSWIKKGLPGQSILRPYPEEQYRLLGESLFEKIILDIDTKV</sequence>
<evidence type="ECO:0000313" key="3">
    <source>
        <dbReference type="EMBL" id="VDD91804.1"/>
    </source>
</evidence>
<evidence type="ECO:0000259" key="1">
    <source>
        <dbReference type="Pfam" id="PF00024"/>
    </source>
</evidence>
<dbReference type="Pfam" id="PF00024">
    <property type="entry name" value="PAN_1"/>
    <property type="match status" value="1"/>
</dbReference>
<name>A0A158QAV3_ENTVE</name>
<feature type="domain" description="Apple" evidence="2">
    <location>
        <begin position="279"/>
        <end position="298"/>
    </location>
</feature>
<dbReference type="WBParaSite" id="EVEC_0000703401-mRNA-1">
    <property type="protein sequence ID" value="EVEC_0000703401-mRNA-1"/>
    <property type="gene ID" value="EVEC_0000703401"/>
</dbReference>
<organism evidence="5">
    <name type="scientific">Enterobius vermicularis</name>
    <name type="common">Human pinworm</name>
    <dbReference type="NCBI Taxonomy" id="51028"/>
    <lineage>
        <taxon>Eukaryota</taxon>
        <taxon>Metazoa</taxon>
        <taxon>Ecdysozoa</taxon>
        <taxon>Nematoda</taxon>
        <taxon>Chromadorea</taxon>
        <taxon>Rhabditida</taxon>
        <taxon>Spirurina</taxon>
        <taxon>Oxyuridomorpha</taxon>
        <taxon>Oxyuroidea</taxon>
        <taxon>Oxyuridae</taxon>
        <taxon>Enterobius</taxon>
    </lineage>
</organism>
<dbReference type="Proteomes" id="UP000274131">
    <property type="component" value="Unassembled WGS sequence"/>
</dbReference>
<dbReference type="Pfam" id="PF14295">
    <property type="entry name" value="PAN_4"/>
    <property type="match status" value="4"/>
</dbReference>
<feature type="domain" description="Apple" evidence="2">
    <location>
        <begin position="443"/>
        <end position="467"/>
    </location>
</feature>
<evidence type="ECO:0000259" key="2">
    <source>
        <dbReference type="Pfam" id="PF14295"/>
    </source>
</evidence>
<feature type="domain" description="Apple" evidence="1">
    <location>
        <begin position="179"/>
        <end position="230"/>
    </location>
</feature>
<reference evidence="5" key="1">
    <citation type="submission" date="2016-04" db="UniProtKB">
        <authorList>
            <consortium name="WormBaseParasite"/>
        </authorList>
    </citation>
    <scope>IDENTIFICATION</scope>
</reference>
<accession>A0A158QAV3</accession>
<feature type="domain" description="Apple" evidence="2">
    <location>
        <begin position="362"/>
        <end position="385"/>
    </location>
</feature>
<dbReference type="InterPro" id="IPR003609">
    <property type="entry name" value="Pan_app"/>
</dbReference>
<feature type="domain" description="Apple" evidence="2">
    <location>
        <begin position="19"/>
        <end position="56"/>
    </location>
</feature>
<evidence type="ECO:0000313" key="5">
    <source>
        <dbReference type="WBParaSite" id="EVEC_0000703401-mRNA-1"/>
    </source>
</evidence>
<dbReference type="EMBL" id="UXUI01008558">
    <property type="protein sequence ID" value="VDD91804.1"/>
    <property type="molecule type" value="Genomic_DNA"/>
</dbReference>
<keyword evidence="4" id="KW-1185">Reference proteome</keyword>
<reference evidence="3 4" key="2">
    <citation type="submission" date="2018-10" db="EMBL/GenBank/DDBJ databases">
        <authorList>
            <consortium name="Pathogen Informatics"/>
        </authorList>
    </citation>
    <scope>NUCLEOTIDE SEQUENCE [LARGE SCALE GENOMIC DNA]</scope>
</reference>
<proteinExistence type="predicted"/>
<protein>
    <submittedName>
        <fullName evidence="5">Apple domain-containing protein</fullName>
    </submittedName>
</protein>
<gene>
    <name evidence="3" type="ORF">EVEC_LOCUS6555</name>
</gene>